<evidence type="ECO:0000256" key="4">
    <source>
        <dbReference type="ARBA" id="ARBA00023125"/>
    </source>
</evidence>
<gene>
    <name evidence="8" type="ORF">N7496_005825</name>
</gene>
<feature type="domain" description="Zn(2)-C6 fungal-type" evidence="7">
    <location>
        <begin position="52"/>
        <end position="81"/>
    </location>
</feature>
<dbReference type="InterPro" id="IPR036864">
    <property type="entry name" value="Zn2-C6_fun-type_DNA-bd_sf"/>
</dbReference>
<accession>A0A9W9S528</accession>
<evidence type="ECO:0000313" key="8">
    <source>
        <dbReference type="EMBL" id="KAJ5369733.1"/>
    </source>
</evidence>
<keyword evidence="2" id="KW-0862">Zinc</keyword>
<keyword evidence="6" id="KW-0539">Nucleus</keyword>
<sequence>MNGFINAPYARKLTTAGPSDILTRHYDLHHKAREDGLPRKVKGKRQRRADRACESCASSKLKCDNNRPCTRCEQAARPCVEQQPETATIPVPDIIPVNGSAIHIPHSRDDAHLDTSQPMGFDNEAATPTEVLPSTNGTLSSVEEWQLLGHEGWAYPAYFKHIVTPSSSTPVFSEFPFETLNYMQGTQTDMSLDSFNFLDFTFETNSDMTKDLQPQSYQGMESMDPFGPGSAVSQQVEKDRHPWRWVPNSDQHTFTNRSQIAIDKNIVDQAASSPNTANLPRIIVNDVITPGVRDDLLQFISRITKSEVSILAFPDPNFLDALIKIGFTKRGNRDNWIHPGTICYRNMRPELLTALTVAGCVCFGIPAICKAGLILQEVARLSLDRLFETENHVVRDLQYLQAYMLWVDIGMTCGYPRKMEIAESRFPQLCTALRRAGAFDTSMYNTITPTPQDDEETLENKWKEWARQESFKRLAYSALEHDMQVAMVFNRNPTTSFSEFTAPLPSASEEWFASSADDWRKAYLNNSHDNEDESSLKQLLARLSMLNNLSSGLDHSKAKSVILHGLAGQVFEYQKQVSLFCGRHSHRSANLQLAIRAQQQDLYQSLLTLQDTPETCPERTLMKEFLALSLHVKIEDIERFAGKHGAVEARRIYSLLEAWFEDTQSRHAVWHAGQVLRASRYVQQLQFRGYEAIMIYHATLVLWVYGILHCAHIKHTITSVSIHRDRSRSSQHQTPPQGNSFPQAVIYLDGPSTEETARFLESGYGCPGLKFWDSDSPIIEGDEEHVAFSDLRISHMVMSVGRFALESNYPVTIDNQRVLPPLVHRLCDIMNDLGALSTINI</sequence>
<evidence type="ECO:0000256" key="6">
    <source>
        <dbReference type="ARBA" id="ARBA00023242"/>
    </source>
</evidence>
<keyword evidence="1" id="KW-0479">Metal-binding</keyword>
<dbReference type="GO" id="GO:0006351">
    <property type="term" value="P:DNA-templated transcription"/>
    <property type="evidence" value="ECO:0007669"/>
    <property type="project" value="InterPro"/>
</dbReference>
<dbReference type="SUPFAM" id="SSF57701">
    <property type="entry name" value="Zn2/Cys6 DNA-binding domain"/>
    <property type="match status" value="1"/>
</dbReference>
<dbReference type="GeneID" id="81437933"/>
<dbReference type="OrthoDB" id="40579at2759"/>
<evidence type="ECO:0000256" key="5">
    <source>
        <dbReference type="ARBA" id="ARBA00023163"/>
    </source>
</evidence>
<dbReference type="PANTHER" id="PTHR47660:SF8">
    <property type="entry name" value="TRANSCRIPTION FACTOR WITH C2H2 AND ZN(2)-CYS(6) DNA BINDING DOMAIN (EUROFUNG)"/>
    <property type="match status" value="1"/>
</dbReference>
<reference evidence="8" key="2">
    <citation type="journal article" date="2023" name="IMA Fungus">
        <title>Comparative genomic study of the Penicillium genus elucidates a diverse pangenome and 15 lateral gene transfer events.</title>
        <authorList>
            <person name="Petersen C."/>
            <person name="Sorensen T."/>
            <person name="Nielsen M.R."/>
            <person name="Sondergaard T.E."/>
            <person name="Sorensen J.L."/>
            <person name="Fitzpatrick D.A."/>
            <person name="Frisvad J.C."/>
            <person name="Nielsen K.L."/>
        </authorList>
    </citation>
    <scope>NUCLEOTIDE SEQUENCE</scope>
    <source>
        <strain evidence="8">IBT 29864</strain>
    </source>
</reference>
<dbReference type="Pfam" id="PF04082">
    <property type="entry name" value="Fungal_trans"/>
    <property type="match status" value="1"/>
</dbReference>
<proteinExistence type="predicted"/>
<dbReference type="RefSeq" id="XP_056554167.1">
    <property type="nucleotide sequence ID" value="XM_056698754.1"/>
</dbReference>
<keyword evidence="5" id="KW-0804">Transcription</keyword>
<dbReference type="CDD" id="cd00067">
    <property type="entry name" value="GAL4"/>
    <property type="match status" value="1"/>
</dbReference>
<organism evidence="8 9">
    <name type="scientific">Penicillium cataractarum</name>
    <dbReference type="NCBI Taxonomy" id="2100454"/>
    <lineage>
        <taxon>Eukaryota</taxon>
        <taxon>Fungi</taxon>
        <taxon>Dikarya</taxon>
        <taxon>Ascomycota</taxon>
        <taxon>Pezizomycotina</taxon>
        <taxon>Eurotiomycetes</taxon>
        <taxon>Eurotiomycetidae</taxon>
        <taxon>Eurotiales</taxon>
        <taxon>Aspergillaceae</taxon>
        <taxon>Penicillium</taxon>
    </lineage>
</organism>
<dbReference type="Pfam" id="PF00172">
    <property type="entry name" value="Zn_clus"/>
    <property type="match status" value="1"/>
</dbReference>
<keyword evidence="4" id="KW-0238">DNA-binding</keyword>
<evidence type="ECO:0000256" key="3">
    <source>
        <dbReference type="ARBA" id="ARBA00023015"/>
    </source>
</evidence>
<dbReference type="Proteomes" id="UP001147782">
    <property type="component" value="Unassembled WGS sequence"/>
</dbReference>
<dbReference type="PROSITE" id="PS50048">
    <property type="entry name" value="ZN2_CY6_FUNGAL_2"/>
    <property type="match status" value="1"/>
</dbReference>
<dbReference type="PANTHER" id="PTHR47660">
    <property type="entry name" value="TRANSCRIPTION FACTOR WITH C2H2 AND ZN(2)-CYS(6) DNA BINDING DOMAIN (EUROFUNG)-RELATED-RELATED"/>
    <property type="match status" value="1"/>
</dbReference>
<comment type="caution">
    <text evidence="8">The sequence shown here is derived from an EMBL/GenBank/DDBJ whole genome shotgun (WGS) entry which is preliminary data.</text>
</comment>
<dbReference type="PROSITE" id="PS00463">
    <property type="entry name" value="ZN2_CY6_FUNGAL_1"/>
    <property type="match status" value="1"/>
</dbReference>
<evidence type="ECO:0000313" key="9">
    <source>
        <dbReference type="Proteomes" id="UP001147782"/>
    </source>
</evidence>
<dbReference type="EMBL" id="JAPZBS010000005">
    <property type="protein sequence ID" value="KAJ5369733.1"/>
    <property type="molecule type" value="Genomic_DNA"/>
</dbReference>
<dbReference type="GO" id="GO:0008270">
    <property type="term" value="F:zinc ion binding"/>
    <property type="evidence" value="ECO:0007669"/>
    <property type="project" value="InterPro"/>
</dbReference>
<keyword evidence="9" id="KW-1185">Reference proteome</keyword>
<evidence type="ECO:0000256" key="1">
    <source>
        <dbReference type="ARBA" id="ARBA00022723"/>
    </source>
</evidence>
<dbReference type="InterPro" id="IPR001138">
    <property type="entry name" value="Zn2Cys6_DnaBD"/>
</dbReference>
<dbReference type="GO" id="GO:0003677">
    <property type="term" value="F:DNA binding"/>
    <property type="evidence" value="ECO:0007669"/>
    <property type="project" value="UniProtKB-KW"/>
</dbReference>
<protein>
    <recommendedName>
        <fullName evidence="7">Zn(2)-C6 fungal-type domain-containing protein</fullName>
    </recommendedName>
</protein>
<dbReference type="InterPro" id="IPR007219">
    <property type="entry name" value="XnlR_reg_dom"/>
</dbReference>
<dbReference type="AlphaFoldDB" id="A0A9W9S528"/>
<evidence type="ECO:0000256" key="2">
    <source>
        <dbReference type="ARBA" id="ARBA00022833"/>
    </source>
</evidence>
<dbReference type="SMART" id="SM00066">
    <property type="entry name" value="GAL4"/>
    <property type="match status" value="1"/>
</dbReference>
<evidence type="ECO:0000259" key="7">
    <source>
        <dbReference type="PROSITE" id="PS50048"/>
    </source>
</evidence>
<keyword evidence="3" id="KW-0805">Transcription regulation</keyword>
<dbReference type="Gene3D" id="4.10.240.10">
    <property type="entry name" value="Zn(2)-C6 fungal-type DNA-binding domain"/>
    <property type="match status" value="1"/>
</dbReference>
<dbReference type="GO" id="GO:0000981">
    <property type="term" value="F:DNA-binding transcription factor activity, RNA polymerase II-specific"/>
    <property type="evidence" value="ECO:0007669"/>
    <property type="project" value="InterPro"/>
</dbReference>
<reference evidence="8" key="1">
    <citation type="submission" date="2022-11" db="EMBL/GenBank/DDBJ databases">
        <authorList>
            <person name="Petersen C."/>
        </authorList>
    </citation>
    <scope>NUCLEOTIDE SEQUENCE</scope>
    <source>
        <strain evidence="8">IBT 29864</strain>
    </source>
</reference>
<name>A0A9W9S528_9EURO</name>